<gene>
    <name evidence="1" type="ORF">SAMN05216266_111141</name>
</gene>
<dbReference type="Proteomes" id="UP000243799">
    <property type="component" value="Unassembled WGS sequence"/>
</dbReference>
<dbReference type="AlphaFoldDB" id="A0A1I1B242"/>
<protein>
    <submittedName>
        <fullName evidence="1">Uncharacterized protein</fullName>
    </submittedName>
</protein>
<accession>A0A1I1B242</accession>
<evidence type="ECO:0000313" key="2">
    <source>
        <dbReference type="Proteomes" id="UP000243799"/>
    </source>
</evidence>
<sequence>MVALVDAGFTMQLTPYARTKFTAIFYCMSLGGPQVPDVGDKIHANVQCHGFGAVRGRERTVPRAFAQTLLAAAGPAG</sequence>
<dbReference type="EMBL" id="FOKG01000011">
    <property type="protein sequence ID" value="SFB43862.1"/>
    <property type="molecule type" value="Genomic_DNA"/>
</dbReference>
<name>A0A1I1B242_9PSEU</name>
<organism evidence="1 2">
    <name type="scientific">Amycolatopsis marina</name>
    <dbReference type="NCBI Taxonomy" id="490629"/>
    <lineage>
        <taxon>Bacteria</taxon>
        <taxon>Bacillati</taxon>
        <taxon>Actinomycetota</taxon>
        <taxon>Actinomycetes</taxon>
        <taxon>Pseudonocardiales</taxon>
        <taxon>Pseudonocardiaceae</taxon>
        <taxon>Amycolatopsis</taxon>
    </lineage>
</organism>
<keyword evidence="2" id="KW-1185">Reference proteome</keyword>
<proteinExistence type="predicted"/>
<evidence type="ECO:0000313" key="1">
    <source>
        <dbReference type="EMBL" id="SFB43862.1"/>
    </source>
</evidence>
<reference evidence="2" key="1">
    <citation type="submission" date="2016-10" db="EMBL/GenBank/DDBJ databases">
        <authorList>
            <person name="Varghese N."/>
            <person name="Submissions S."/>
        </authorList>
    </citation>
    <scope>NUCLEOTIDE SEQUENCE [LARGE SCALE GENOMIC DNA]</scope>
    <source>
        <strain evidence="2">CGMCC 4.3568</strain>
    </source>
</reference>